<organism evidence="3 4">
    <name type="scientific">Pomacea canaliculata</name>
    <name type="common">Golden apple snail</name>
    <dbReference type="NCBI Taxonomy" id="400727"/>
    <lineage>
        <taxon>Eukaryota</taxon>
        <taxon>Metazoa</taxon>
        <taxon>Spiralia</taxon>
        <taxon>Lophotrochozoa</taxon>
        <taxon>Mollusca</taxon>
        <taxon>Gastropoda</taxon>
        <taxon>Caenogastropoda</taxon>
        <taxon>Architaenioglossa</taxon>
        <taxon>Ampullarioidea</taxon>
        <taxon>Ampullariidae</taxon>
        <taxon>Pomacea</taxon>
    </lineage>
</organism>
<sequence>MLPCVCAAAATQENIIASGCTGEELSLQCPAGHRVALKRLFFGVKRSWDCQAPKRAADCCSATHTDCMVNDDSKYPPLNTHCSGYQQCKFVVQKVPAMERCPGSPHTDYMTVIYDCVSCSQNVIIKKDNCEIAIATFCSDDVKRGDLLFLSNVEYPSSLQEQKTDCSCMVRTSGSEGINIHSIDVLLGWAEHGARLCSKSLVIADDKGYRWDIQCGHLGFYGFRTIYSRPVNNVTLTLKSSAGKGAAFIWLQTKGDNKVRWSAGDLLRGALRQLLIRARQEVESRHRNRATSRDNTTPSVDRNPNDHNVTFPFAAHVGSLSSNLAAIIGGIVAAGFVLISIVIIAVAFHCRRVQQAKEKPKPIVLYPAVTDESTNLTSYCRYDYDDDHYSSINRSPLKMSSLTDCDIATHHARTNGFVTLATAEAHHHQHQNQPNHTQYYNHVNPTGVVTTASVTPLDHGVDSNYLGQDDSGDGQVILRGAGTLSGARDSLLADPAYNGHLSLRYTRHNGNVHQPSGTEVHDGHKTLPDNRSKILVTGPKSPLGKRSKSVTFSQPVAMVTPLPSGSEESMEADNQIIKPPSPTCSLEDGNYDNLNKVFIPDHPISPTQAHTVPILRPTVLIPQQCYNGPYPPSDQKSPPLPALLCPPSERRTSWLCFPARALGTTMTSPLVCPSPASHSQRHVRCRSQETEASTRVPASKTERTAVRDWGCVDKTGSDFCACVDLCLGNSLISARFVLETVVDDRSANDDSQPDDSQCGLGDNGYLDDMINVVIIIKS</sequence>
<reference evidence="3 4" key="1">
    <citation type="submission" date="2018-04" db="EMBL/GenBank/DDBJ databases">
        <title>The genome of golden apple snail Pomacea canaliculata provides insight into stress tolerance and invasive adaptation.</title>
        <authorList>
            <person name="Liu C."/>
            <person name="Liu B."/>
            <person name="Ren Y."/>
            <person name="Zhang Y."/>
            <person name="Wang H."/>
            <person name="Li S."/>
            <person name="Jiang F."/>
            <person name="Yin L."/>
            <person name="Zhang G."/>
            <person name="Qian W."/>
            <person name="Fan W."/>
        </authorList>
    </citation>
    <scope>NUCLEOTIDE SEQUENCE [LARGE SCALE GENOMIC DNA]</scope>
    <source>
        <strain evidence="3">SZHN2017</strain>
        <tissue evidence="3">Muscle</tissue>
    </source>
</reference>
<keyword evidence="4" id="KW-1185">Reference proteome</keyword>
<protein>
    <recommendedName>
        <fullName evidence="5">CUB domain-containing protein</fullName>
    </recommendedName>
</protein>
<feature type="compositionally biased region" description="Basic and acidic residues" evidence="1">
    <location>
        <begin position="519"/>
        <end position="532"/>
    </location>
</feature>
<gene>
    <name evidence="3" type="ORF">C0Q70_10940</name>
</gene>
<dbReference type="AlphaFoldDB" id="A0A2T7P4M3"/>
<feature type="transmembrane region" description="Helical" evidence="2">
    <location>
        <begin position="324"/>
        <end position="348"/>
    </location>
</feature>
<dbReference type="OrthoDB" id="6045564at2759"/>
<feature type="region of interest" description="Disordered" evidence="1">
    <location>
        <begin position="285"/>
        <end position="305"/>
    </location>
</feature>
<evidence type="ECO:0000256" key="1">
    <source>
        <dbReference type="SAM" id="MobiDB-lite"/>
    </source>
</evidence>
<evidence type="ECO:0008006" key="5">
    <source>
        <dbReference type="Google" id="ProtNLM"/>
    </source>
</evidence>
<keyword evidence="2" id="KW-0812">Transmembrane</keyword>
<evidence type="ECO:0000256" key="2">
    <source>
        <dbReference type="SAM" id="Phobius"/>
    </source>
</evidence>
<evidence type="ECO:0000313" key="3">
    <source>
        <dbReference type="EMBL" id="PVD28353.1"/>
    </source>
</evidence>
<feature type="compositionally biased region" description="Polar residues" evidence="1">
    <location>
        <begin position="293"/>
        <end position="305"/>
    </location>
</feature>
<keyword evidence="2" id="KW-0472">Membrane</keyword>
<accession>A0A2T7P4M3</accession>
<feature type="compositionally biased region" description="Polar residues" evidence="1">
    <location>
        <begin position="508"/>
        <end position="517"/>
    </location>
</feature>
<dbReference type="InterPro" id="IPR043159">
    <property type="entry name" value="Lectin_gal-bd_sf"/>
</dbReference>
<comment type="caution">
    <text evidence="3">The sequence shown here is derived from an EMBL/GenBank/DDBJ whole genome shotgun (WGS) entry which is preliminary data.</text>
</comment>
<keyword evidence="2" id="KW-1133">Transmembrane helix</keyword>
<dbReference type="CDD" id="cd22823">
    <property type="entry name" value="Gal_Rha_Lectin"/>
    <property type="match status" value="1"/>
</dbReference>
<evidence type="ECO:0000313" key="4">
    <source>
        <dbReference type="Proteomes" id="UP000245119"/>
    </source>
</evidence>
<feature type="region of interest" description="Disordered" evidence="1">
    <location>
        <begin position="507"/>
        <end position="549"/>
    </location>
</feature>
<dbReference type="EMBL" id="PZQS01000006">
    <property type="protein sequence ID" value="PVD28353.1"/>
    <property type="molecule type" value="Genomic_DNA"/>
</dbReference>
<dbReference type="Gene3D" id="2.60.120.740">
    <property type="match status" value="1"/>
</dbReference>
<name>A0A2T7P4M3_POMCA</name>
<dbReference type="Proteomes" id="UP000245119">
    <property type="component" value="Linkage Group LG6"/>
</dbReference>
<proteinExistence type="predicted"/>